<protein>
    <recommendedName>
        <fullName evidence="3">DUF5723 domain-containing protein</fullName>
    </recommendedName>
</protein>
<evidence type="ECO:0000313" key="5">
    <source>
        <dbReference type="Proteomes" id="UP000308181"/>
    </source>
</evidence>
<gene>
    <name evidence="4" type="ORF">FA046_07850</name>
</gene>
<keyword evidence="2" id="KW-0732">Signal</keyword>
<organism evidence="4 5">
    <name type="scientific">Pedobacter cryophilus</name>
    <dbReference type="NCBI Taxonomy" id="2571271"/>
    <lineage>
        <taxon>Bacteria</taxon>
        <taxon>Pseudomonadati</taxon>
        <taxon>Bacteroidota</taxon>
        <taxon>Sphingobacteriia</taxon>
        <taxon>Sphingobacteriales</taxon>
        <taxon>Sphingobacteriaceae</taxon>
        <taxon>Pedobacter</taxon>
    </lineage>
</organism>
<sequence>MKKIWYLALIIFFPTSVFSQHIALTHSGTQYDSFENPVQTGFTKELSRKYAITIFPALNALLNFKGGSETAFKNLIFNRTVSGSTFNDIGLGNSNQLYLKNSFYLFTYRIYKTVNYNRELGFALQFKQDGKANISNESFAIFDSYKNFNKTSYLNIFNNKAYNQSYWQLSVNYRENYDEKWGFGGKFSLLNGATYSKMNISNSSLQINSSNSFISSFKGNYISSFGTDSLTYKKLLPNLKNLGLAISGGVSYTSKKGLYLTLNINDLGFIHWNKSTPNYTFDDEITVTNANSANAANRFSNAFGSIINNNLTNKKFNTTIDTKIVLAASKTFNNYKSVFVFSKSTFRSDGQIGLLNNFQKNAFNFGLNTIYDFNSGLNLGSQLLIKSPNSEFYIGSESLFPSYYLAKGYLKKDENIGKNNTKGTFYMGLNVNFGRKMQSMGNADEIPGLNDQETGFVVRLSPKERKQLQKKNKEIGKRRSKTNKRNN</sequence>
<reference evidence="4 5" key="1">
    <citation type="submission" date="2019-04" db="EMBL/GenBank/DDBJ databases">
        <title>Pedobacter sp. AR-3-17 sp. nov., isolated from Arctic soil.</title>
        <authorList>
            <person name="Dahal R.H."/>
            <person name="Kim D.-U."/>
        </authorList>
    </citation>
    <scope>NUCLEOTIDE SEQUENCE [LARGE SCALE GENOMIC DNA]</scope>
    <source>
        <strain evidence="4 5">AR-3-17</strain>
    </source>
</reference>
<accession>A0A4U1C1Z0</accession>
<feature type="signal peptide" evidence="2">
    <location>
        <begin position="1"/>
        <end position="19"/>
    </location>
</feature>
<evidence type="ECO:0000259" key="3">
    <source>
        <dbReference type="Pfam" id="PF18990"/>
    </source>
</evidence>
<proteinExistence type="predicted"/>
<comment type="caution">
    <text evidence="4">The sequence shown here is derived from an EMBL/GenBank/DDBJ whole genome shotgun (WGS) entry which is preliminary data.</text>
</comment>
<feature type="domain" description="DUF5723" evidence="3">
    <location>
        <begin position="62"/>
        <end position="396"/>
    </location>
</feature>
<feature type="compositionally biased region" description="Basic and acidic residues" evidence="1">
    <location>
        <begin position="462"/>
        <end position="477"/>
    </location>
</feature>
<evidence type="ECO:0000313" key="4">
    <source>
        <dbReference type="EMBL" id="TKB99017.1"/>
    </source>
</evidence>
<dbReference type="AlphaFoldDB" id="A0A4U1C1Z0"/>
<feature type="compositionally biased region" description="Basic residues" evidence="1">
    <location>
        <begin position="478"/>
        <end position="487"/>
    </location>
</feature>
<dbReference type="Proteomes" id="UP000308181">
    <property type="component" value="Unassembled WGS sequence"/>
</dbReference>
<dbReference type="EMBL" id="SWBP01000002">
    <property type="protein sequence ID" value="TKB99017.1"/>
    <property type="molecule type" value="Genomic_DNA"/>
</dbReference>
<dbReference type="Pfam" id="PF18990">
    <property type="entry name" value="DUF5723"/>
    <property type="match status" value="1"/>
</dbReference>
<keyword evidence="5" id="KW-1185">Reference proteome</keyword>
<dbReference type="RefSeq" id="WP_136825828.1">
    <property type="nucleotide sequence ID" value="NZ_SWBP01000002.1"/>
</dbReference>
<dbReference type="InterPro" id="IPR043781">
    <property type="entry name" value="DUF5723"/>
</dbReference>
<feature type="region of interest" description="Disordered" evidence="1">
    <location>
        <begin position="462"/>
        <end position="487"/>
    </location>
</feature>
<evidence type="ECO:0000256" key="2">
    <source>
        <dbReference type="SAM" id="SignalP"/>
    </source>
</evidence>
<feature type="chain" id="PRO_5020993796" description="DUF5723 domain-containing protein" evidence="2">
    <location>
        <begin position="20"/>
        <end position="487"/>
    </location>
</feature>
<evidence type="ECO:0000256" key="1">
    <source>
        <dbReference type="SAM" id="MobiDB-lite"/>
    </source>
</evidence>
<name>A0A4U1C1Z0_9SPHI</name>
<dbReference type="OrthoDB" id="783295at2"/>